<keyword evidence="2" id="KW-1185">Reference proteome</keyword>
<protein>
    <submittedName>
        <fullName evidence="1">Uncharacterized protein</fullName>
    </submittedName>
</protein>
<gene>
    <name evidence="1" type="ORF">P5G50_18540</name>
</gene>
<evidence type="ECO:0000313" key="2">
    <source>
        <dbReference type="Proteomes" id="UP001174208"/>
    </source>
</evidence>
<name>A0ABT8KG61_9MICO</name>
<dbReference type="RefSeq" id="WP_301209631.1">
    <property type="nucleotide sequence ID" value="NZ_JAROCF010000002.1"/>
</dbReference>
<sequence>MYSSRRTPDEVIGEAVAEAIRNSGSSEAVVAAAADMRPAELHDALTGARSFEFEQLVAVGGFLSFSVPELIKEVVIT</sequence>
<organism evidence="1 2">
    <name type="scientific">Leifsonia williamsii</name>
    <dbReference type="NCBI Taxonomy" id="3035919"/>
    <lineage>
        <taxon>Bacteria</taxon>
        <taxon>Bacillati</taxon>
        <taxon>Actinomycetota</taxon>
        <taxon>Actinomycetes</taxon>
        <taxon>Micrococcales</taxon>
        <taxon>Microbacteriaceae</taxon>
        <taxon>Leifsonia</taxon>
    </lineage>
</organism>
<dbReference type="Proteomes" id="UP001174208">
    <property type="component" value="Unassembled WGS sequence"/>
</dbReference>
<accession>A0ABT8KG61</accession>
<evidence type="ECO:0000313" key="1">
    <source>
        <dbReference type="EMBL" id="MDN4616451.1"/>
    </source>
</evidence>
<comment type="caution">
    <text evidence="1">The sequence shown here is derived from an EMBL/GenBank/DDBJ whole genome shotgun (WGS) entry which is preliminary data.</text>
</comment>
<proteinExistence type="predicted"/>
<dbReference type="EMBL" id="JAROCF010000002">
    <property type="protein sequence ID" value="MDN4616451.1"/>
    <property type="molecule type" value="Genomic_DNA"/>
</dbReference>
<reference evidence="1" key="1">
    <citation type="submission" date="2023-06" db="EMBL/GenBank/DDBJ databases">
        <title>MT1 and MT2 Draft Genomes of Novel Species.</title>
        <authorList>
            <person name="Venkateswaran K."/>
        </authorList>
    </citation>
    <scope>NUCLEOTIDE SEQUENCE</scope>
    <source>
        <strain evidence="1">F6_8S_P_1B</strain>
    </source>
</reference>